<dbReference type="GO" id="GO:0043531">
    <property type="term" value="F:ADP binding"/>
    <property type="evidence" value="ECO:0007669"/>
    <property type="project" value="InterPro"/>
</dbReference>
<dbReference type="PANTHER" id="PTHR46082:SF6">
    <property type="entry name" value="AAA+ ATPASE DOMAIN-CONTAINING PROTEIN-RELATED"/>
    <property type="match status" value="1"/>
</dbReference>
<accession>A0A918AET5</accession>
<dbReference type="EMBL" id="BMNK01000019">
    <property type="protein sequence ID" value="GGP15634.1"/>
    <property type="molecule type" value="Genomic_DNA"/>
</dbReference>
<dbReference type="Proteomes" id="UP000660745">
    <property type="component" value="Unassembled WGS sequence"/>
</dbReference>
<dbReference type="InterPro" id="IPR027417">
    <property type="entry name" value="P-loop_NTPase"/>
</dbReference>
<dbReference type="Pfam" id="PF00931">
    <property type="entry name" value="NB-ARC"/>
    <property type="match status" value="1"/>
</dbReference>
<dbReference type="RefSeq" id="WP_189143609.1">
    <property type="nucleotide sequence ID" value="NZ_BMNK01000019.1"/>
</dbReference>
<dbReference type="Pfam" id="PF13424">
    <property type="entry name" value="TPR_12"/>
    <property type="match status" value="1"/>
</dbReference>
<evidence type="ECO:0000313" key="2">
    <source>
        <dbReference type="EMBL" id="GGP15634.1"/>
    </source>
</evidence>
<name>A0A918AET5_9ACTN</name>
<evidence type="ECO:0000259" key="1">
    <source>
        <dbReference type="Pfam" id="PF00931"/>
    </source>
</evidence>
<sequence>MTESPPSAAEQFFAALRELRQATVAVSYAMLARQAAAQQPPLKISGQRLSDWFLGNALPADPAVVRFLVEYLQSRATRASGYQQRPLSWWLSLHQHAAQQRQNNRDDGGHGAVLSRSHRLPKVWRVPTRNASFTGRVEALNTVRLRLQTGLTPSIAVLHGIGGVGKTSLAVEYAHRHADLLDVIWWVDAEEPASAIDQFAALAVELGVTSEHTMAKRGAAEARNWLQRHVGWLVILDDIPSSDLARDLIPAGPGRVLITSRDTRWSTIGAVVDVDVFSREESVSLLKTQNVAMSDSDADRVAAAVDDLPLAVAQAAGFISETGMPAGEYVSELETHANDLLGEGRPATYPRSAASVVALSLERLAGTDQVALGLLRLCVFLGPDPVPVSWFAGAEPMRPVQLRVVVGRLVRMGLARRTPAGDALIVHRTTAAIVRDILPASERRALRTRLQEILVSVRPGEPDVVHAWPAWALLAPHAAFLQNVSSGAEEIESPEFRALILSAARYLELAGHGRAANEMAARARERWSATLGDDHFDTMRAAQRQSATLPPAHPDALRIEEELYARRVRLLGPDDPDTLASASNLAMALADLGQHEAARGLDEETLARRRRVFGPDDNRTLISMDNLANRLSGLGDPQGAKVLRDGVLAARQRVLGDDHPDTLRSRLGLARDLARLGRLAEAAEIGDATLADATRSLGTDHRLTLTAADTVAGILRERGDTAQARLLGEDILARRRATLGADHPETVGSAVLLATDLAALGETAAAEDLRRQFALEPPT</sequence>
<dbReference type="InterPro" id="IPR011990">
    <property type="entry name" value="TPR-like_helical_dom_sf"/>
</dbReference>
<dbReference type="Gene3D" id="3.40.50.300">
    <property type="entry name" value="P-loop containing nucleotide triphosphate hydrolases"/>
    <property type="match status" value="1"/>
</dbReference>
<dbReference type="SUPFAM" id="SSF52540">
    <property type="entry name" value="P-loop containing nucleoside triphosphate hydrolases"/>
    <property type="match status" value="1"/>
</dbReference>
<evidence type="ECO:0000313" key="3">
    <source>
        <dbReference type="Proteomes" id="UP000660745"/>
    </source>
</evidence>
<protein>
    <recommendedName>
        <fullName evidence="1">NB-ARC domain-containing protein</fullName>
    </recommendedName>
</protein>
<comment type="caution">
    <text evidence="2">The sequence shown here is derived from an EMBL/GenBank/DDBJ whole genome shotgun (WGS) entry which is preliminary data.</text>
</comment>
<dbReference type="Gene3D" id="1.25.40.10">
    <property type="entry name" value="Tetratricopeptide repeat domain"/>
    <property type="match status" value="2"/>
</dbReference>
<feature type="domain" description="NB-ARC" evidence="1">
    <location>
        <begin position="142"/>
        <end position="293"/>
    </location>
</feature>
<organism evidence="2 3">
    <name type="scientific">Nonomuraea glycinis</name>
    <dbReference type="NCBI Taxonomy" id="2047744"/>
    <lineage>
        <taxon>Bacteria</taxon>
        <taxon>Bacillati</taxon>
        <taxon>Actinomycetota</taxon>
        <taxon>Actinomycetes</taxon>
        <taxon>Streptosporangiales</taxon>
        <taxon>Streptosporangiaceae</taxon>
        <taxon>Nonomuraea</taxon>
    </lineage>
</organism>
<dbReference type="InterPro" id="IPR053137">
    <property type="entry name" value="NLR-like"/>
</dbReference>
<reference evidence="2" key="1">
    <citation type="journal article" date="2014" name="Int. J. Syst. Evol. Microbiol.">
        <title>Complete genome sequence of Corynebacterium casei LMG S-19264T (=DSM 44701T), isolated from a smear-ripened cheese.</title>
        <authorList>
            <consortium name="US DOE Joint Genome Institute (JGI-PGF)"/>
            <person name="Walter F."/>
            <person name="Albersmeier A."/>
            <person name="Kalinowski J."/>
            <person name="Ruckert C."/>
        </authorList>
    </citation>
    <scope>NUCLEOTIDE SEQUENCE</scope>
    <source>
        <strain evidence="2">CGMCC 4.7430</strain>
    </source>
</reference>
<proteinExistence type="predicted"/>
<reference evidence="2" key="2">
    <citation type="submission" date="2020-09" db="EMBL/GenBank/DDBJ databases">
        <authorList>
            <person name="Sun Q."/>
            <person name="Zhou Y."/>
        </authorList>
    </citation>
    <scope>NUCLEOTIDE SEQUENCE</scope>
    <source>
        <strain evidence="2">CGMCC 4.7430</strain>
    </source>
</reference>
<dbReference type="Pfam" id="PF13374">
    <property type="entry name" value="TPR_10"/>
    <property type="match status" value="2"/>
</dbReference>
<dbReference type="PANTHER" id="PTHR46082">
    <property type="entry name" value="ATP/GTP-BINDING PROTEIN-RELATED"/>
    <property type="match status" value="1"/>
</dbReference>
<dbReference type="AlphaFoldDB" id="A0A918AET5"/>
<gene>
    <name evidence="2" type="ORF">GCM10012278_76120</name>
</gene>
<keyword evidence="3" id="KW-1185">Reference proteome</keyword>
<dbReference type="SUPFAM" id="SSF48452">
    <property type="entry name" value="TPR-like"/>
    <property type="match status" value="2"/>
</dbReference>
<dbReference type="NCBIfam" id="NF040586">
    <property type="entry name" value="FxSxx_TPR"/>
    <property type="match status" value="1"/>
</dbReference>
<dbReference type="InterPro" id="IPR002182">
    <property type="entry name" value="NB-ARC"/>
</dbReference>